<proteinExistence type="predicted"/>
<dbReference type="GeneID" id="70251963"/>
<feature type="compositionally biased region" description="Basic residues" evidence="1">
    <location>
        <begin position="115"/>
        <end position="126"/>
    </location>
</feature>
<organism evidence="2 3">
    <name type="scientific">Talaromyces proteolyticus</name>
    <dbReference type="NCBI Taxonomy" id="1131652"/>
    <lineage>
        <taxon>Eukaryota</taxon>
        <taxon>Fungi</taxon>
        <taxon>Dikarya</taxon>
        <taxon>Ascomycota</taxon>
        <taxon>Pezizomycotina</taxon>
        <taxon>Eurotiomycetes</taxon>
        <taxon>Eurotiomycetidae</taxon>
        <taxon>Eurotiales</taxon>
        <taxon>Trichocomaceae</taxon>
        <taxon>Talaromyces</taxon>
        <taxon>Talaromyces sect. Bacilispori</taxon>
    </lineage>
</organism>
<accession>A0AAD4PUL6</accession>
<sequence>MYYSSFSLISPHQLYAPEALASLYDGTVLWWQHHLRRCLFRIDNDLALEGVKRIFYHHWKNRSPSAKRPLLRGVGRALHFALLTILWSNYLGNPVTQMPSGLHHGEHTKDYSSGWKRRGSAQPRAPRKLGRSIIRLPTLLFDYFFFSRIS</sequence>
<evidence type="ECO:0000313" key="3">
    <source>
        <dbReference type="Proteomes" id="UP001201262"/>
    </source>
</evidence>
<comment type="caution">
    <text evidence="2">The sequence shown here is derived from an EMBL/GenBank/DDBJ whole genome shotgun (WGS) entry which is preliminary data.</text>
</comment>
<gene>
    <name evidence="2" type="ORF">BGW36DRAFT_44550</name>
</gene>
<dbReference type="EMBL" id="JAJTJA010000011">
    <property type="protein sequence ID" value="KAH8692320.1"/>
    <property type="molecule type" value="Genomic_DNA"/>
</dbReference>
<feature type="region of interest" description="Disordered" evidence="1">
    <location>
        <begin position="102"/>
        <end position="126"/>
    </location>
</feature>
<dbReference type="AlphaFoldDB" id="A0AAD4PUL6"/>
<dbReference type="Proteomes" id="UP001201262">
    <property type="component" value="Unassembled WGS sequence"/>
</dbReference>
<protein>
    <submittedName>
        <fullName evidence="2">Uncharacterized protein</fullName>
    </submittedName>
</protein>
<evidence type="ECO:0000313" key="2">
    <source>
        <dbReference type="EMBL" id="KAH8692320.1"/>
    </source>
</evidence>
<dbReference type="RefSeq" id="XP_046068317.1">
    <property type="nucleotide sequence ID" value="XM_046221676.1"/>
</dbReference>
<evidence type="ECO:0000256" key="1">
    <source>
        <dbReference type="SAM" id="MobiDB-lite"/>
    </source>
</evidence>
<name>A0AAD4PUL6_9EURO</name>
<reference evidence="2" key="1">
    <citation type="submission" date="2021-12" db="EMBL/GenBank/DDBJ databases">
        <title>Convergent genome expansion in fungi linked to evolution of root-endophyte symbiosis.</title>
        <authorList>
            <consortium name="DOE Joint Genome Institute"/>
            <person name="Ke Y.-H."/>
            <person name="Bonito G."/>
            <person name="Liao H.-L."/>
            <person name="Looney B."/>
            <person name="Rojas-Flechas A."/>
            <person name="Nash J."/>
            <person name="Hameed K."/>
            <person name="Schadt C."/>
            <person name="Martin F."/>
            <person name="Crous P.W."/>
            <person name="Miettinen O."/>
            <person name="Magnuson J.K."/>
            <person name="Labbe J."/>
            <person name="Jacobson D."/>
            <person name="Doktycz M.J."/>
            <person name="Veneault-Fourrey C."/>
            <person name="Kuo A."/>
            <person name="Mondo S."/>
            <person name="Calhoun S."/>
            <person name="Riley R."/>
            <person name="Ohm R."/>
            <person name="LaButti K."/>
            <person name="Andreopoulos B."/>
            <person name="Pangilinan J."/>
            <person name="Nolan M."/>
            <person name="Tritt A."/>
            <person name="Clum A."/>
            <person name="Lipzen A."/>
            <person name="Daum C."/>
            <person name="Barry K."/>
            <person name="Grigoriev I.V."/>
            <person name="Vilgalys R."/>
        </authorList>
    </citation>
    <scope>NUCLEOTIDE SEQUENCE</scope>
    <source>
        <strain evidence="2">PMI_201</strain>
    </source>
</reference>
<keyword evidence="3" id="KW-1185">Reference proteome</keyword>